<evidence type="ECO:0000256" key="1">
    <source>
        <dbReference type="ARBA" id="ARBA00023015"/>
    </source>
</evidence>
<dbReference type="PANTHER" id="PTHR44846:SF1">
    <property type="entry name" value="MANNOSYL-D-GLYCERATE TRANSPORT_METABOLISM SYSTEM REPRESSOR MNGR-RELATED"/>
    <property type="match status" value="1"/>
</dbReference>
<dbReference type="GO" id="GO:0003677">
    <property type="term" value="F:DNA binding"/>
    <property type="evidence" value="ECO:0007669"/>
    <property type="project" value="UniProtKB-KW"/>
</dbReference>
<dbReference type="Gene3D" id="3.40.1410.10">
    <property type="entry name" value="Chorismate lyase-like"/>
    <property type="match status" value="1"/>
</dbReference>
<evidence type="ECO:0000313" key="5">
    <source>
        <dbReference type="EMBL" id="BDU71287.1"/>
    </source>
</evidence>
<evidence type="ECO:0000259" key="4">
    <source>
        <dbReference type="PROSITE" id="PS50949"/>
    </source>
</evidence>
<dbReference type="SUPFAM" id="SSF46785">
    <property type="entry name" value="Winged helix' DNA-binding domain"/>
    <property type="match status" value="1"/>
</dbReference>
<accession>A0AA48K8F8</accession>
<dbReference type="InterPro" id="IPR028978">
    <property type="entry name" value="Chorismate_lyase_/UTRA_dom_sf"/>
</dbReference>
<dbReference type="Proteomes" id="UP001238179">
    <property type="component" value="Chromosome"/>
</dbReference>
<evidence type="ECO:0000313" key="6">
    <source>
        <dbReference type="Proteomes" id="UP001238179"/>
    </source>
</evidence>
<name>A0AA48K8F8_9BACT</name>
<dbReference type="CDD" id="cd07377">
    <property type="entry name" value="WHTH_GntR"/>
    <property type="match status" value="1"/>
</dbReference>
<dbReference type="GO" id="GO:0003700">
    <property type="term" value="F:DNA-binding transcription factor activity"/>
    <property type="evidence" value="ECO:0007669"/>
    <property type="project" value="InterPro"/>
</dbReference>
<feature type="domain" description="HTH gntR-type" evidence="4">
    <location>
        <begin position="4"/>
        <end position="70"/>
    </location>
</feature>
<dbReference type="InterPro" id="IPR000524">
    <property type="entry name" value="Tscrpt_reg_HTH_GntR"/>
</dbReference>
<proteinExistence type="predicted"/>
<dbReference type="KEGG" id="msil:METEAL_04610"/>
<keyword evidence="2" id="KW-0238">DNA-binding</keyword>
<reference evidence="6" key="1">
    <citation type="journal article" date="2023" name="Int. J. Syst. Evol. Microbiol.">
        <title>Mesoterricola silvestris gen. nov., sp. nov., Mesoterricola sediminis sp. nov., Geothrix oryzae sp. nov., Geothrix edaphica sp. nov., Geothrix rubra sp. nov., and Geothrix limicola sp. nov., six novel members of Acidobacteriota isolated from soils.</title>
        <authorList>
            <person name="Itoh H."/>
            <person name="Sugisawa Y."/>
            <person name="Mise K."/>
            <person name="Xu Z."/>
            <person name="Kuniyasu M."/>
            <person name="Ushijima N."/>
            <person name="Kawano K."/>
            <person name="Kobayashi E."/>
            <person name="Shiratori Y."/>
            <person name="Masuda Y."/>
            <person name="Senoo K."/>
        </authorList>
    </citation>
    <scope>NUCLEOTIDE SEQUENCE [LARGE SCALE GENOMIC DNA]</scope>
    <source>
        <strain evidence="6">W79</strain>
    </source>
</reference>
<dbReference type="SUPFAM" id="SSF64288">
    <property type="entry name" value="Chorismate lyase-like"/>
    <property type="match status" value="1"/>
</dbReference>
<keyword evidence="3" id="KW-0804">Transcription</keyword>
<dbReference type="InterPro" id="IPR050679">
    <property type="entry name" value="Bact_HTH_transcr_reg"/>
</dbReference>
<sequence length="244" mass="27779">MIRKTLAASIRDDLRARIAEGAWEDRLPSEPELVRRFEASRETVRKALGMLEAEGLIYRMHGKGTFVEAPMSFNPLSGTLSITEELARNRHPVRNTVLEAGWIAPERISSTFLRGFFEGAPRVYQARRLRLVRSEVLAVETSYFREADFPGIDAEDLTGSLHALMNGRYGLAPDRVRNRFHALDFRIKEEREAARALGSRQAIRVERALVLKREVYYAVSFTLRTDLHPLEFIQLPGRTGEGVL</sequence>
<dbReference type="PANTHER" id="PTHR44846">
    <property type="entry name" value="MANNOSYL-D-GLYCERATE TRANSPORT/METABOLISM SYSTEM REPRESSOR MNGR-RELATED"/>
    <property type="match status" value="1"/>
</dbReference>
<dbReference type="PROSITE" id="PS50949">
    <property type="entry name" value="HTH_GNTR"/>
    <property type="match status" value="1"/>
</dbReference>
<dbReference type="RefSeq" id="WP_316414173.1">
    <property type="nucleotide sequence ID" value="NZ_AP027080.1"/>
</dbReference>
<protein>
    <recommendedName>
        <fullName evidence="4">HTH gntR-type domain-containing protein</fullName>
    </recommendedName>
</protein>
<dbReference type="GO" id="GO:0045892">
    <property type="term" value="P:negative regulation of DNA-templated transcription"/>
    <property type="evidence" value="ECO:0007669"/>
    <property type="project" value="TreeGrafter"/>
</dbReference>
<gene>
    <name evidence="5" type="ORF">METEAL_04610</name>
</gene>
<dbReference type="InterPro" id="IPR036388">
    <property type="entry name" value="WH-like_DNA-bd_sf"/>
</dbReference>
<evidence type="ECO:0000256" key="2">
    <source>
        <dbReference type="ARBA" id="ARBA00023125"/>
    </source>
</evidence>
<dbReference type="InterPro" id="IPR036390">
    <property type="entry name" value="WH_DNA-bd_sf"/>
</dbReference>
<dbReference type="Pfam" id="PF00392">
    <property type="entry name" value="GntR"/>
    <property type="match status" value="1"/>
</dbReference>
<dbReference type="PRINTS" id="PR00035">
    <property type="entry name" value="HTHGNTR"/>
</dbReference>
<dbReference type="EMBL" id="AP027080">
    <property type="protein sequence ID" value="BDU71287.1"/>
    <property type="molecule type" value="Genomic_DNA"/>
</dbReference>
<dbReference type="SMART" id="SM00345">
    <property type="entry name" value="HTH_GNTR"/>
    <property type="match status" value="1"/>
</dbReference>
<dbReference type="SMART" id="SM00866">
    <property type="entry name" value="UTRA"/>
    <property type="match status" value="1"/>
</dbReference>
<keyword evidence="6" id="KW-1185">Reference proteome</keyword>
<dbReference type="InterPro" id="IPR011663">
    <property type="entry name" value="UTRA"/>
</dbReference>
<dbReference type="Gene3D" id="1.10.10.10">
    <property type="entry name" value="Winged helix-like DNA-binding domain superfamily/Winged helix DNA-binding domain"/>
    <property type="match status" value="1"/>
</dbReference>
<organism evidence="5 6">
    <name type="scientific">Mesoterricola silvestris</name>
    <dbReference type="NCBI Taxonomy" id="2927979"/>
    <lineage>
        <taxon>Bacteria</taxon>
        <taxon>Pseudomonadati</taxon>
        <taxon>Acidobacteriota</taxon>
        <taxon>Holophagae</taxon>
        <taxon>Holophagales</taxon>
        <taxon>Holophagaceae</taxon>
        <taxon>Mesoterricola</taxon>
    </lineage>
</organism>
<evidence type="ECO:0000256" key="3">
    <source>
        <dbReference type="ARBA" id="ARBA00023163"/>
    </source>
</evidence>
<dbReference type="AlphaFoldDB" id="A0AA48K8F8"/>
<dbReference type="Pfam" id="PF07702">
    <property type="entry name" value="UTRA"/>
    <property type="match status" value="1"/>
</dbReference>
<keyword evidence="1" id="KW-0805">Transcription regulation</keyword>